<gene>
    <name evidence="7" type="ORF">Raf01_75330</name>
</gene>
<accession>A0A8J3VV24</accession>
<comment type="subcellular location">
    <subcellularLocation>
        <location evidence="1">Membrane</location>
        <topology evidence="1">Multi-pass membrane protein</topology>
    </subcellularLocation>
</comment>
<dbReference type="RefSeq" id="WP_373319697.1">
    <property type="nucleotide sequence ID" value="NZ_BONZ01000080.1"/>
</dbReference>
<proteinExistence type="predicted"/>
<organism evidence="7 8">
    <name type="scientific">Rugosimonospora africana</name>
    <dbReference type="NCBI Taxonomy" id="556532"/>
    <lineage>
        <taxon>Bacteria</taxon>
        <taxon>Bacillati</taxon>
        <taxon>Actinomycetota</taxon>
        <taxon>Actinomycetes</taxon>
        <taxon>Micromonosporales</taxon>
        <taxon>Micromonosporaceae</taxon>
        <taxon>Rugosimonospora</taxon>
    </lineage>
</organism>
<dbReference type="GO" id="GO:0030416">
    <property type="term" value="P:methylamine metabolic process"/>
    <property type="evidence" value="ECO:0007669"/>
    <property type="project" value="InterPro"/>
</dbReference>
<evidence type="ECO:0000256" key="2">
    <source>
        <dbReference type="ARBA" id="ARBA00022692"/>
    </source>
</evidence>
<name>A0A8J3VV24_9ACTN</name>
<dbReference type="Pfam" id="PF07291">
    <property type="entry name" value="MauE"/>
    <property type="match status" value="1"/>
</dbReference>
<evidence type="ECO:0000256" key="4">
    <source>
        <dbReference type="ARBA" id="ARBA00023136"/>
    </source>
</evidence>
<evidence type="ECO:0000313" key="7">
    <source>
        <dbReference type="EMBL" id="GIH19361.1"/>
    </source>
</evidence>
<evidence type="ECO:0000256" key="5">
    <source>
        <dbReference type="SAM" id="Phobius"/>
    </source>
</evidence>
<evidence type="ECO:0000256" key="3">
    <source>
        <dbReference type="ARBA" id="ARBA00022989"/>
    </source>
</evidence>
<keyword evidence="8" id="KW-1185">Reference proteome</keyword>
<dbReference type="AlphaFoldDB" id="A0A8J3VV24"/>
<evidence type="ECO:0000256" key="1">
    <source>
        <dbReference type="ARBA" id="ARBA00004141"/>
    </source>
</evidence>
<sequence length="190" mass="19147">MDYVGLACAVALAGVFFVSVRGKLGGSRFRVFVATAGPLDLLPRKWRGRAATAATVAESATVAALVAGGVMAVLGAGRAVLLLGFLGAAVLLLVFTIAIGVLLRRGERAPCHCFGVRDTPLGLAQVVRNVLLLALAVTGPLAAGGGGYAAPGVVLAVVAGAPIAALLVLFDDLVALFRIAPPRDAVGNRR</sequence>
<feature type="domain" description="Methylamine utilisation protein MauE" evidence="6">
    <location>
        <begin position="1"/>
        <end position="140"/>
    </location>
</feature>
<dbReference type="Proteomes" id="UP000642748">
    <property type="component" value="Unassembled WGS sequence"/>
</dbReference>
<keyword evidence="4 5" id="KW-0472">Membrane</keyword>
<comment type="caution">
    <text evidence="7">The sequence shown here is derived from an EMBL/GenBank/DDBJ whole genome shotgun (WGS) entry which is preliminary data.</text>
</comment>
<keyword evidence="3 5" id="KW-1133">Transmembrane helix</keyword>
<dbReference type="EMBL" id="BONZ01000080">
    <property type="protein sequence ID" value="GIH19361.1"/>
    <property type="molecule type" value="Genomic_DNA"/>
</dbReference>
<dbReference type="InterPro" id="IPR009908">
    <property type="entry name" value="Methylamine_util_MauE"/>
</dbReference>
<reference evidence="7" key="1">
    <citation type="submission" date="2021-01" db="EMBL/GenBank/DDBJ databases">
        <title>Whole genome shotgun sequence of Rugosimonospora africana NBRC 104875.</title>
        <authorList>
            <person name="Komaki H."/>
            <person name="Tamura T."/>
        </authorList>
    </citation>
    <scope>NUCLEOTIDE SEQUENCE</scope>
    <source>
        <strain evidence="7">NBRC 104875</strain>
    </source>
</reference>
<dbReference type="GO" id="GO:0016020">
    <property type="term" value="C:membrane"/>
    <property type="evidence" value="ECO:0007669"/>
    <property type="project" value="UniProtKB-SubCell"/>
</dbReference>
<feature type="transmembrane region" description="Helical" evidence="5">
    <location>
        <begin position="148"/>
        <end position="170"/>
    </location>
</feature>
<feature type="transmembrane region" description="Helical" evidence="5">
    <location>
        <begin position="50"/>
        <end position="74"/>
    </location>
</feature>
<evidence type="ECO:0000313" key="8">
    <source>
        <dbReference type="Proteomes" id="UP000642748"/>
    </source>
</evidence>
<protein>
    <recommendedName>
        <fullName evidence="6">Methylamine utilisation protein MauE domain-containing protein</fullName>
    </recommendedName>
</protein>
<keyword evidence="2 5" id="KW-0812">Transmembrane</keyword>
<evidence type="ECO:0000259" key="6">
    <source>
        <dbReference type="Pfam" id="PF07291"/>
    </source>
</evidence>
<feature type="transmembrane region" description="Helical" evidence="5">
    <location>
        <begin position="123"/>
        <end position="142"/>
    </location>
</feature>
<feature type="transmembrane region" description="Helical" evidence="5">
    <location>
        <begin position="80"/>
        <end position="103"/>
    </location>
</feature>